<gene>
    <name evidence="1" type="ORF">AK830_g10773</name>
</gene>
<evidence type="ECO:0000313" key="1">
    <source>
        <dbReference type="EMBL" id="KPM35800.1"/>
    </source>
</evidence>
<evidence type="ECO:0000313" key="2">
    <source>
        <dbReference type="Proteomes" id="UP000050424"/>
    </source>
</evidence>
<keyword evidence="2" id="KW-1185">Reference proteome</keyword>
<protein>
    <submittedName>
        <fullName evidence="1">Uncharacterized protein</fullName>
    </submittedName>
</protein>
<organism evidence="1 2">
    <name type="scientific">Neonectria ditissima</name>
    <dbReference type="NCBI Taxonomy" id="78410"/>
    <lineage>
        <taxon>Eukaryota</taxon>
        <taxon>Fungi</taxon>
        <taxon>Dikarya</taxon>
        <taxon>Ascomycota</taxon>
        <taxon>Pezizomycotina</taxon>
        <taxon>Sordariomycetes</taxon>
        <taxon>Hypocreomycetidae</taxon>
        <taxon>Hypocreales</taxon>
        <taxon>Nectriaceae</taxon>
        <taxon>Neonectria</taxon>
    </lineage>
</organism>
<dbReference type="AlphaFoldDB" id="A0A0P7ASN7"/>
<dbReference type="Proteomes" id="UP000050424">
    <property type="component" value="Unassembled WGS sequence"/>
</dbReference>
<sequence>MPATQEVAQPIRGGEPHALARWADAWRAIHQARHPQTADARFDVVKSLPEIFGNKKNVSPFRAFHHSPTKCPSRAAFSHILEERDLELEAPTAEEMDDT</sequence>
<name>A0A0P7ASN7_9HYPO</name>
<accession>A0A0P7ASN7</accession>
<comment type="caution">
    <text evidence="1">The sequence shown here is derived from an EMBL/GenBank/DDBJ whole genome shotgun (WGS) entry which is preliminary data.</text>
</comment>
<reference evidence="1 2" key="1">
    <citation type="submission" date="2015-09" db="EMBL/GenBank/DDBJ databases">
        <title>Draft genome of a European isolate of the apple canker pathogen Neonectria ditissima.</title>
        <authorList>
            <person name="Gomez-Cortecero A."/>
            <person name="Harrison R.J."/>
            <person name="Armitage A.D."/>
        </authorList>
    </citation>
    <scope>NUCLEOTIDE SEQUENCE [LARGE SCALE GENOMIC DNA]</scope>
    <source>
        <strain evidence="1 2">R09/05</strain>
    </source>
</reference>
<dbReference type="EMBL" id="LKCW01000232">
    <property type="protein sequence ID" value="KPM35800.1"/>
    <property type="molecule type" value="Genomic_DNA"/>
</dbReference>
<proteinExistence type="predicted"/>